<dbReference type="Gene3D" id="3.10.170.10">
    <property type="match status" value="1"/>
</dbReference>
<evidence type="ECO:0000256" key="7">
    <source>
        <dbReference type="ARBA" id="ARBA00023049"/>
    </source>
</evidence>
<evidence type="ECO:0000256" key="6">
    <source>
        <dbReference type="ARBA" id="ARBA00022833"/>
    </source>
</evidence>
<dbReference type="GO" id="GO:0005576">
    <property type="term" value="C:extracellular region"/>
    <property type="evidence" value="ECO:0007669"/>
    <property type="project" value="UniProtKB-SubCell"/>
</dbReference>
<dbReference type="GO" id="GO:0046872">
    <property type="term" value="F:metal ion binding"/>
    <property type="evidence" value="ECO:0007669"/>
    <property type="project" value="UniProtKB-UniRule"/>
</dbReference>
<organism evidence="14 15">
    <name type="scientific">Chryseobacterium defluvii</name>
    <dbReference type="NCBI Taxonomy" id="160396"/>
    <lineage>
        <taxon>Bacteria</taxon>
        <taxon>Pseudomonadati</taxon>
        <taxon>Bacteroidota</taxon>
        <taxon>Flavobacteriia</taxon>
        <taxon>Flavobacteriales</taxon>
        <taxon>Weeksellaceae</taxon>
        <taxon>Chryseobacterium group</taxon>
        <taxon>Chryseobacterium</taxon>
    </lineage>
</organism>
<comment type="cofactor">
    <cofactor evidence="9">
        <name>Zn(2+)</name>
        <dbReference type="ChEBI" id="CHEBI:29105"/>
    </cofactor>
</comment>
<feature type="active site" description="Proton donor" evidence="8">
    <location>
        <position position="496"/>
    </location>
</feature>
<evidence type="ECO:0000256" key="4">
    <source>
        <dbReference type="ARBA" id="ARBA00022729"/>
    </source>
</evidence>
<dbReference type="GO" id="GO:0004222">
    <property type="term" value="F:metalloendopeptidase activity"/>
    <property type="evidence" value="ECO:0007669"/>
    <property type="project" value="UniProtKB-UniRule"/>
</dbReference>
<evidence type="ECO:0000259" key="11">
    <source>
        <dbReference type="Pfam" id="PF02868"/>
    </source>
</evidence>
<dbReference type="InterPro" id="IPR027268">
    <property type="entry name" value="Peptidase_M4/M1_CTD_sf"/>
</dbReference>
<evidence type="ECO:0000256" key="8">
    <source>
        <dbReference type="PIRSR" id="PIRSR623612-1"/>
    </source>
</evidence>
<feature type="domain" description="Peptidase M4 C-terminal" evidence="11">
    <location>
        <begin position="404"/>
        <end position="584"/>
    </location>
</feature>
<keyword evidence="5 9" id="KW-0378">Hydrolase</keyword>
<dbReference type="Gene3D" id="3.10.450.490">
    <property type="match status" value="1"/>
</dbReference>
<evidence type="ECO:0000256" key="3">
    <source>
        <dbReference type="ARBA" id="ARBA00022723"/>
    </source>
</evidence>
<dbReference type="RefSeq" id="WP_121460760.1">
    <property type="nucleotide sequence ID" value="NZ_RBXB01000001.1"/>
</dbReference>
<dbReference type="Pfam" id="PF01447">
    <property type="entry name" value="Peptidase_M4"/>
    <property type="match status" value="1"/>
</dbReference>
<evidence type="ECO:0000256" key="2">
    <source>
        <dbReference type="ARBA" id="ARBA00022670"/>
    </source>
</evidence>
<feature type="active site" evidence="8">
    <location>
        <position position="394"/>
    </location>
</feature>
<sequence>MKKITTIVKALSFVFAIGVPTSAFHAQDRNGTEISIKDLPKISVNSSIGNFQVGFSGTDVSADFLSAHLGEWLGTSSDHTFTFVKASTDELGIKHSVYQHFYKGIKVADEVILLHEKEGKITFVNGELSRDIHLDIKQPLTRTEVESIVNADMRAANVTFDEFDQVITKVITGKEVSLHLTNQINALSLKSLDSYMYYIDNTTKQIVKKLEKIHHHNIPVSNVAPLVDASSTSATYYKGNQQITVDSYNGSYRLRDNARNIHTLNGTNWDGNGTAAGGLTGNITEYTNATANFTATETKPPVEVHWAMKTAYDYYVNRHNRNSYDNNGSIIRNYYNINFNRNSSTGAAQTPENGVNAAAIDTQGIVAMVYGNGAYQGQAGYFYPFVALDVAGHEYSHLMVSRTANLAYQGESGALNESFADIFGASIEFYSNLSPNWTIGEGIPNPALGFTYLRSMSNPNSGPAALSSQQPDTYQGTYWANTAGPYSQANDFGGVHTNSGVGNYWFYLLSVGGSGTNDIGNAFSVTGITIQKAEKIAYRTLANYLTANSQFVDAYNLSKQAVTDLYGASSNEQLQNVKAWYAVGFGNGLLATNEVGNKLENQFNIYPNPAKGGIFTIENTKNEAVFELYDVSGRLIKKAEKLNRGKNNIHIDGVQKGVYLVKINSEGSTVSKKIVVE</sequence>
<evidence type="ECO:0000256" key="1">
    <source>
        <dbReference type="ARBA" id="ARBA00009388"/>
    </source>
</evidence>
<keyword evidence="7 9" id="KW-0482">Metalloprotease</keyword>
<dbReference type="Pfam" id="PF02868">
    <property type="entry name" value="Peptidase_M4_C"/>
    <property type="match status" value="1"/>
</dbReference>
<dbReference type="EMBL" id="RBXB01000001">
    <property type="protein sequence ID" value="RKT01880.1"/>
    <property type="molecule type" value="Genomic_DNA"/>
</dbReference>
<protein>
    <recommendedName>
        <fullName evidence="9">Neutral metalloproteinase</fullName>
        <ecNumber evidence="9">3.4.24.-</ecNumber>
    </recommendedName>
</protein>
<evidence type="ECO:0000259" key="13">
    <source>
        <dbReference type="Pfam" id="PF18962"/>
    </source>
</evidence>
<evidence type="ECO:0000259" key="10">
    <source>
        <dbReference type="Pfam" id="PF01447"/>
    </source>
</evidence>
<dbReference type="PANTHER" id="PTHR33794">
    <property type="entry name" value="BACILLOLYSIN"/>
    <property type="match status" value="1"/>
</dbReference>
<feature type="domain" description="FTP" evidence="12">
    <location>
        <begin position="80"/>
        <end position="128"/>
    </location>
</feature>
<dbReference type="InterPro" id="IPR011096">
    <property type="entry name" value="FTP_domain"/>
</dbReference>
<comment type="caution">
    <text evidence="14">The sequence shown here is derived from an EMBL/GenBank/DDBJ whole genome shotgun (WGS) entry which is preliminary data.</text>
</comment>
<comment type="similarity">
    <text evidence="1 9">Belongs to the peptidase M4 family.</text>
</comment>
<dbReference type="CDD" id="cd09597">
    <property type="entry name" value="M4_TLP"/>
    <property type="match status" value="1"/>
</dbReference>
<keyword evidence="3" id="KW-0479">Metal-binding</keyword>
<proteinExistence type="inferred from homology"/>
<dbReference type="InterPro" id="IPR023612">
    <property type="entry name" value="Peptidase_M4"/>
</dbReference>
<feature type="domain" description="Secretion system C-terminal sorting" evidence="13">
    <location>
        <begin position="605"/>
        <end position="676"/>
    </location>
</feature>
<evidence type="ECO:0000313" key="14">
    <source>
        <dbReference type="EMBL" id="RKT01880.1"/>
    </source>
</evidence>
<keyword evidence="6 9" id="KW-0862">Zinc</keyword>
<reference evidence="14 15" key="1">
    <citation type="submission" date="2018-10" db="EMBL/GenBank/DDBJ databases">
        <title>Genomic Encyclopedia of Archaeal and Bacterial Type Strains, Phase II (KMG-II): from individual species to whole genera.</title>
        <authorList>
            <person name="Goeker M."/>
        </authorList>
    </citation>
    <scope>NUCLEOTIDE SEQUENCE [LARGE SCALE GENOMIC DNA]</scope>
    <source>
        <strain evidence="14 15">DSM 14219</strain>
    </source>
</reference>
<dbReference type="SUPFAM" id="SSF55486">
    <property type="entry name" value="Metalloproteases ('zincins'), catalytic domain"/>
    <property type="match status" value="1"/>
</dbReference>
<dbReference type="Gene3D" id="1.10.390.10">
    <property type="entry name" value="Neutral Protease Domain 2"/>
    <property type="match status" value="1"/>
</dbReference>
<dbReference type="EC" id="3.4.24.-" evidence="9"/>
<comment type="function">
    <text evidence="9">Extracellular zinc metalloprotease.</text>
</comment>
<name>A0A495SR76_9FLAO</name>
<dbReference type="InterPro" id="IPR050728">
    <property type="entry name" value="Zinc_Metalloprotease_M4"/>
</dbReference>
<dbReference type="PRINTS" id="PR00730">
    <property type="entry name" value="THERMOLYSIN"/>
</dbReference>
<feature type="chain" id="PRO_5023104172" description="Neutral metalloproteinase" evidence="9">
    <location>
        <begin position="26"/>
        <end position="677"/>
    </location>
</feature>
<dbReference type="AlphaFoldDB" id="A0A495SR76"/>
<evidence type="ECO:0000256" key="5">
    <source>
        <dbReference type="ARBA" id="ARBA00022801"/>
    </source>
</evidence>
<dbReference type="PANTHER" id="PTHR33794:SF1">
    <property type="entry name" value="BACILLOLYSIN"/>
    <property type="match status" value="1"/>
</dbReference>
<keyword evidence="4 9" id="KW-0732">Signal</keyword>
<keyword evidence="2 9" id="KW-0645">Protease</keyword>
<dbReference type="GO" id="GO:0006508">
    <property type="term" value="P:proteolysis"/>
    <property type="evidence" value="ECO:0007669"/>
    <property type="project" value="UniProtKB-KW"/>
</dbReference>
<keyword evidence="9" id="KW-0964">Secreted</keyword>
<evidence type="ECO:0000259" key="12">
    <source>
        <dbReference type="Pfam" id="PF07504"/>
    </source>
</evidence>
<feature type="domain" description="Peptidase M4" evidence="10">
    <location>
        <begin position="232"/>
        <end position="398"/>
    </location>
</feature>
<evidence type="ECO:0000313" key="15">
    <source>
        <dbReference type="Proteomes" id="UP000272428"/>
    </source>
</evidence>
<dbReference type="Proteomes" id="UP000272428">
    <property type="component" value="Unassembled WGS sequence"/>
</dbReference>
<dbReference type="OrthoDB" id="291295at2"/>
<accession>A0A495SR76</accession>
<dbReference type="NCBIfam" id="TIGR04183">
    <property type="entry name" value="Por_Secre_tail"/>
    <property type="match status" value="1"/>
</dbReference>
<dbReference type="InterPro" id="IPR026444">
    <property type="entry name" value="Secre_tail"/>
</dbReference>
<feature type="signal peptide" evidence="9">
    <location>
        <begin position="1"/>
        <end position="25"/>
    </location>
</feature>
<dbReference type="Pfam" id="PF07504">
    <property type="entry name" value="FTP"/>
    <property type="match status" value="1"/>
</dbReference>
<dbReference type="InterPro" id="IPR001570">
    <property type="entry name" value="Peptidase_M4_C_domain"/>
</dbReference>
<keyword evidence="15" id="KW-1185">Reference proteome</keyword>
<gene>
    <name evidence="14" type="ORF">BCF58_1106</name>
</gene>
<dbReference type="InterPro" id="IPR013856">
    <property type="entry name" value="Peptidase_M4_domain"/>
</dbReference>
<dbReference type="Pfam" id="PF18962">
    <property type="entry name" value="Por_Secre_tail"/>
    <property type="match status" value="1"/>
</dbReference>
<comment type="subcellular location">
    <subcellularLocation>
        <location evidence="9">Secreted</location>
    </subcellularLocation>
</comment>
<evidence type="ECO:0000256" key="9">
    <source>
        <dbReference type="RuleBase" id="RU366073"/>
    </source>
</evidence>